<dbReference type="CDD" id="cd15482">
    <property type="entry name" value="Sialidase_non-viral"/>
    <property type="match status" value="1"/>
</dbReference>
<reference evidence="2 3" key="1">
    <citation type="submission" date="2018-07" db="EMBL/GenBank/DDBJ databases">
        <title>Desertimonas flava gen. nov. sp. nov.</title>
        <authorList>
            <person name="Liu S."/>
        </authorList>
    </citation>
    <scope>NUCLEOTIDE SEQUENCE [LARGE SCALE GENOMIC DNA]</scope>
    <source>
        <strain evidence="2 3">16Sb5-5</strain>
    </source>
</reference>
<dbReference type="Gene3D" id="2.120.10.10">
    <property type="match status" value="1"/>
</dbReference>
<evidence type="ECO:0000256" key="1">
    <source>
        <dbReference type="SAM" id="MobiDB-lite"/>
    </source>
</evidence>
<dbReference type="SUPFAM" id="SSF53850">
    <property type="entry name" value="Periplasmic binding protein-like II"/>
    <property type="match status" value="1"/>
</dbReference>
<name>A0A367Z0E3_9ACTN</name>
<protein>
    <submittedName>
        <fullName evidence="2">Uncharacterized protein</fullName>
    </submittedName>
</protein>
<sequence>MPTKFDTTVAGGDLPDVVYVPTDVAQLPRLMEAKFHDLTELLSGDAVAEYPALANLSPDLWRGCVFNGRIWGIPVPRAMARTSNPLYRAAGNTLLYAAPTHPRARKCLSVFVSTDGGRSCERRAEVTSDRSGYSDLVMVDDTHLGVLYETGLERGDARDRILYKELGTERRGLQGRSGNPATGRRRGHARSAGGAARLVCGRPASLAPDVR</sequence>
<dbReference type="EMBL" id="QOUI01000001">
    <property type="protein sequence ID" value="RCK71239.1"/>
    <property type="molecule type" value="Genomic_DNA"/>
</dbReference>
<evidence type="ECO:0000313" key="2">
    <source>
        <dbReference type="EMBL" id="RCK71239.1"/>
    </source>
</evidence>
<organism evidence="2 3">
    <name type="scientific">Desertihabitans brevis</name>
    <dbReference type="NCBI Taxonomy" id="2268447"/>
    <lineage>
        <taxon>Bacteria</taxon>
        <taxon>Bacillati</taxon>
        <taxon>Actinomycetota</taxon>
        <taxon>Actinomycetes</taxon>
        <taxon>Propionibacteriales</taxon>
        <taxon>Propionibacteriaceae</taxon>
        <taxon>Desertihabitans</taxon>
    </lineage>
</organism>
<feature type="region of interest" description="Disordered" evidence="1">
    <location>
        <begin position="169"/>
        <end position="194"/>
    </location>
</feature>
<dbReference type="SUPFAM" id="SSF50939">
    <property type="entry name" value="Sialidases"/>
    <property type="match status" value="1"/>
</dbReference>
<dbReference type="InterPro" id="IPR036278">
    <property type="entry name" value="Sialidase_sf"/>
</dbReference>
<dbReference type="RefSeq" id="WP_114124942.1">
    <property type="nucleotide sequence ID" value="NZ_QOUI01000001.1"/>
</dbReference>
<comment type="caution">
    <text evidence="2">The sequence shown here is derived from an EMBL/GenBank/DDBJ whole genome shotgun (WGS) entry which is preliminary data.</text>
</comment>
<gene>
    <name evidence="2" type="ORF">DT076_01965</name>
</gene>
<dbReference type="Gene3D" id="3.40.190.10">
    <property type="entry name" value="Periplasmic binding protein-like II"/>
    <property type="match status" value="1"/>
</dbReference>
<proteinExistence type="predicted"/>
<evidence type="ECO:0000313" key="3">
    <source>
        <dbReference type="Proteomes" id="UP000252770"/>
    </source>
</evidence>
<dbReference type="AlphaFoldDB" id="A0A367Z0E3"/>
<keyword evidence="3" id="KW-1185">Reference proteome</keyword>
<dbReference type="Proteomes" id="UP000252770">
    <property type="component" value="Unassembled WGS sequence"/>
</dbReference>
<accession>A0A367Z0E3</accession>